<dbReference type="RefSeq" id="WP_004700858.1">
    <property type="nucleotide sequence ID" value="NZ_CQCP01000002.1"/>
</dbReference>
<feature type="domain" description="Pili assembly chaperone N-terminal" evidence="9">
    <location>
        <begin position="21"/>
        <end position="143"/>
    </location>
</feature>
<dbReference type="GO" id="GO:0030288">
    <property type="term" value="C:outer membrane-bounded periplasmic space"/>
    <property type="evidence" value="ECO:0007669"/>
    <property type="project" value="InterPro"/>
</dbReference>
<dbReference type="Proteomes" id="UP000038647">
    <property type="component" value="Unassembled WGS sequence"/>
</dbReference>
<organism evidence="11 14">
    <name type="scientific">Yersinia aldovae</name>
    <dbReference type="NCBI Taxonomy" id="29483"/>
    <lineage>
        <taxon>Bacteria</taxon>
        <taxon>Pseudomonadati</taxon>
        <taxon>Pseudomonadota</taxon>
        <taxon>Gammaproteobacteria</taxon>
        <taxon>Enterobacterales</taxon>
        <taxon>Yersiniaceae</taxon>
        <taxon>Yersinia</taxon>
    </lineage>
</organism>
<comment type="similarity">
    <text evidence="2">Belongs to the periplasmic pilus chaperone family.</text>
</comment>
<dbReference type="InterPro" id="IPR008962">
    <property type="entry name" value="PapD-like_sf"/>
</dbReference>
<keyword evidence="3" id="KW-1029">Fimbrium biogenesis</keyword>
<dbReference type="InterPro" id="IPR016148">
    <property type="entry name" value="Pili_assmbl_chaperone_C"/>
</dbReference>
<proteinExistence type="inferred from homology"/>
<dbReference type="PANTHER" id="PTHR30251">
    <property type="entry name" value="PILUS ASSEMBLY CHAPERONE"/>
    <property type="match status" value="1"/>
</dbReference>
<dbReference type="InterPro" id="IPR036316">
    <property type="entry name" value="Pili_assmbl_chap_C_dom_sf"/>
</dbReference>
<dbReference type="GeneID" id="45572802"/>
<evidence type="ECO:0000256" key="4">
    <source>
        <dbReference type="ARBA" id="ARBA00022729"/>
    </source>
</evidence>
<reference evidence="11 14" key="2">
    <citation type="submission" date="2015-03" db="EMBL/GenBank/DDBJ databases">
        <authorList>
            <person name="Murphy D."/>
        </authorList>
    </citation>
    <scope>NUCLEOTIDE SEQUENCE [LARGE SCALE GENOMIC DNA]</scope>
    <source>
        <strain evidence="11 14">IP06005</strain>
    </source>
</reference>
<dbReference type="InterPro" id="IPR016147">
    <property type="entry name" value="Pili_assmbl_chaperone_N"/>
</dbReference>
<feature type="signal peptide" evidence="8">
    <location>
        <begin position="1"/>
        <end position="20"/>
    </location>
</feature>
<dbReference type="EMBL" id="CQEH01000014">
    <property type="protein sequence ID" value="CNL38333.1"/>
    <property type="molecule type" value="Genomic_DNA"/>
</dbReference>
<evidence type="ECO:0000256" key="8">
    <source>
        <dbReference type="SAM" id="SignalP"/>
    </source>
</evidence>
<dbReference type="Gene3D" id="2.60.40.10">
    <property type="entry name" value="Immunoglobulins"/>
    <property type="match status" value="2"/>
</dbReference>
<keyword evidence="13" id="KW-1185">Reference proteome</keyword>
<dbReference type="GO" id="GO:0071555">
    <property type="term" value="P:cell wall organization"/>
    <property type="evidence" value="ECO:0007669"/>
    <property type="project" value="InterPro"/>
</dbReference>
<dbReference type="STRING" id="1453495.AT01_3711"/>
<dbReference type="Proteomes" id="UP000041595">
    <property type="component" value="Unassembled WGS sequence"/>
</dbReference>
<evidence type="ECO:0000313" key="12">
    <source>
        <dbReference type="EMBL" id="CNL38333.1"/>
    </source>
</evidence>
<evidence type="ECO:0000256" key="7">
    <source>
        <dbReference type="ARBA" id="ARBA00023319"/>
    </source>
</evidence>
<keyword evidence="6" id="KW-0143">Chaperone</keyword>
<dbReference type="eggNOG" id="COG3121">
    <property type="taxonomic scope" value="Bacteria"/>
</dbReference>
<comment type="subcellular location">
    <subcellularLocation>
        <location evidence="1">Periplasm</location>
    </subcellularLocation>
</comment>
<accession>A0A0T9UDI1</accession>
<evidence type="ECO:0000256" key="6">
    <source>
        <dbReference type="ARBA" id="ARBA00023186"/>
    </source>
</evidence>
<dbReference type="InterPro" id="IPR050643">
    <property type="entry name" value="Periplasmic_pilus_chap"/>
</dbReference>
<evidence type="ECO:0000313" key="11">
    <source>
        <dbReference type="EMBL" id="CNL34587.1"/>
    </source>
</evidence>
<evidence type="ECO:0000259" key="9">
    <source>
        <dbReference type="Pfam" id="PF00345"/>
    </source>
</evidence>
<dbReference type="InterPro" id="IPR001829">
    <property type="entry name" value="Pili_assmbl_chaperone_bac"/>
</dbReference>
<feature type="chain" id="PRO_5006698597" evidence="8">
    <location>
        <begin position="21"/>
        <end position="229"/>
    </location>
</feature>
<dbReference type="SUPFAM" id="SSF49354">
    <property type="entry name" value="PapD-like"/>
    <property type="match status" value="1"/>
</dbReference>
<name>A0A0T9UDI1_YERAL</name>
<reference evidence="12 13" key="1">
    <citation type="submission" date="2015-03" db="EMBL/GenBank/DDBJ databases">
        <authorList>
            <consortium name="Pathogen Informatics"/>
            <person name="Murphy D."/>
        </authorList>
    </citation>
    <scope>NUCLEOTIDE SEQUENCE [LARGE SCALE GENOMIC DNA]</scope>
    <source>
        <strain evidence="12 13">IP08791</strain>
    </source>
</reference>
<dbReference type="SUPFAM" id="SSF49584">
    <property type="entry name" value="Periplasmic chaperone C-domain"/>
    <property type="match status" value="1"/>
</dbReference>
<evidence type="ECO:0000256" key="5">
    <source>
        <dbReference type="ARBA" id="ARBA00022764"/>
    </source>
</evidence>
<dbReference type="OrthoDB" id="9131059at2"/>
<feature type="domain" description="Pili assembly chaperone C-terminal" evidence="10">
    <location>
        <begin position="165"/>
        <end position="221"/>
    </location>
</feature>
<evidence type="ECO:0000313" key="14">
    <source>
        <dbReference type="Proteomes" id="UP000041595"/>
    </source>
</evidence>
<dbReference type="AlphaFoldDB" id="A0A0T9UDI1"/>
<keyword evidence="7" id="KW-0393">Immunoglobulin domain</keyword>
<dbReference type="EMBL" id="CQEJ01000015">
    <property type="protein sequence ID" value="CNL34587.1"/>
    <property type="molecule type" value="Genomic_DNA"/>
</dbReference>
<dbReference type="InterPro" id="IPR013783">
    <property type="entry name" value="Ig-like_fold"/>
</dbReference>
<dbReference type="PANTHER" id="PTHR30251:SF9">
    <property type="entry name" value="CHAPERONE PROTEIN CAF1M"/>
    <property type="match status" value="1"/>
</dbReference>
<protein>
    <submittedName>
        <fullName evidence="11 12">Fimbrial chaperone protein</fullName>
    </submittedName>
</protein>
<evidence type="ECO:0000256" key="2">
    <source>
        <dbReference type="ARBA" id="ARBA00007399"/>
    </source>
</evidence>
<evidence type="ECO:0000259" key="10">
    <source>
        <dbReference type="Pfam" id="PF02753"/>
    </source>
</evidence>
<dbReference type="Pfam" id="PF00345">
    <property type="entry name" value="PapD_N"/>
    <property type="match status" value="1"/>
</dbReference>
<evidence type="ECO:0000256" key="3">
    <source>
        <dbReference type="ARBA" id="ARBA00022558"/>
    </source>
</evidence>
<sequence length="229" mass="25467">MLFIRTLILSLLLLNSAVQAGVVVGGTRVIYPEANKSVSLNLKNSDNNPYLVQSWVESELGETANQPFIITPPLFRFEGQRENLLRIIRTDGNLPTDRESMFWLNIKSIAAVSKSSAEGGEAQNALQVAIKNRIKLIYRPTQLMDIPEVVTDKLKWQLQGNQLTVTNPTPYYMNFQQVKVGGVEVEKANWVGPKSSITFTVPKTTNGREVSWYIITDFGGAGSEHKASL</sequence>
<keyword evidence="5" id="KW-0574">Periplasm</keyword>
<gene>
    <name evidence="11" type="primary">focC_2</name>
    <name evidence="11" type="ORF">ERS137965_02786</name>
    <name evidence="12" type="ORF">ERS137966_03083</name>
</gene>
<dbReference type="FunFam" id="2.60.40.10:FF:000458">
    <property type="entry name" value="Molecular chaperone FimC"/>
    <property type="match status" value="1"/>
</dbReference>
<evidence type="ECO:0000313" key="13">
    <source>
        <dbReference type="Proteomes" id="UP000038647"/>
    </source>
</evidence>
<keyword evidence="4 8" id="KW-0732">Signal</keyword>
<dbReference type="PRINTS" id="PR00969">
    <property type="entry name" value="CHAPERONPILI"/>
</dbReference>
<evidence type="ECO:0000256" key="1">
    <source>
        <dbReference type="ARBA" id="ARBA00004418"/>
    </source>
</evidence>
<dbReference type="Pfam" id="PF02753">
    <property type="entry name" value="PapD_C"/>
    <property type="match status" value="1"/>
</dbReference>